<sequence length="106" mass="11486">MVRCTVENLKSLGYSYFSNHIITSLGVYATGNNTGDNAGQLGIGTQTDVSAYTKCVLPIEMNMNNVYVTATLYRTYLTDGIQIYSTGQYITDGGVASTVFVKDSPF</sequence>
<dbReference type="Proteomes" id="UP000321352">
    <property type="component" value="Segment"/>
</dbReference>
<protein>
    <submittedName>
        <fullName evidence="1">Putative DNA condensation protein</fullName>
    </submittedName>
</protein>
<reference evidence="1 2" key="1">
    <citation type="submission" date="2019-07" db="EMBL/GenBank/DDBJ databases">
        <title>Whole genome analysis of E. coli Jumbo phage.</title>
        <authorList>
            <person name="Azam A.H."/>
            <person name="Oishi K."/>
            <person name="Miyanaga K."/>
            <person name="Tanji Y."/>
        </authorList>
    </citation>
    <scope>NUCLEOTIDE SEQUENCE [LARGE SCALE GENOMIC DNA]</scope>
    <source>
        <strain evidence="1 2">SP27</strain>
    </source>
</reference>
<organism evidence="1 2">
    <name type="scientific">Escherichia phage SP27</name>
    <dbReference type="NCBI Taxonomy" id="2495557"/>
    <lineage>
        <taxon>Viruses</taxon>
        <taxon>Duplodnaviria</taxon>
        <taxon>Heunggongvirae</taxon>
        <taxon>Uroviricota</taxon>
        <taxon>Caudoviricetes</taxon>
        <taxon>Asteriusvirus</taxon>
        <taxon>Asteriusvirus PBECO4</taxon>
    </lineage>
</organism>
<dbReference type="EMBL" id="LC494302">
    <property type="protein sequence ID" value="BBM61802.1"/>
    <property type="molecule type" value="Genomic_DNA"/>
</dbReference>
<accession>A0A5A4U5X4</accession>
<gene>
    <name evidence="1" type="ORF">EO157G_2130</name>
</gene>
<evidence type="ECO:0000313" key="2">
    <source>
        <dbReference type="Proteomes" id="UP000321352"/>
    </source>
</evidence>
<name>A0A5A4U5X4_9CAUD</name>
<proteinExistence type="predicted"/>
<evidence type="ECO:0000313" key="1">
    <source>
        <dbReference type="EMBL" id="BBM61802.1"/>
    </source>
</evidence>